<evidence type="ECO:0000313" key="6">
    <source>
        <dbReference type="Proteomes" id="UP000027192"/>
    </source>
</evidence>
<evidence type="ECO:0000313" key="5">
    <source>
        <dbReference type="EMBL" id="KDM91588.1"/>
    </source>
</evidence>
<reference evidence="5 6" key="1">
    <citation type="submission" date="2014-04" db="EMBL/GenBank/DDBJ databases">
        <title>Draft genome sequence of Photobacterium halotolerans S2753: a solonamide, ngercheumicin and holomycin producer.</title>
        <authorList>
            <person name="Machado H.R."/>
            <person name="Gram L."/>
        </authorList>
    </citation>
    <scope>NUCLEOTIDE SEQUENCE [LARGE SCALE GENOMIC DNA]</scope>
    <source>
        <strain evidence="5 6">S2753</strain>
    </source>
</reference>
<keyword evidence="1" id="KW-0732">Signal</keyword>
<keyword evidence="2" id="KW-0677">Repeat</keyword>
<proteinExistence type="predicted"/>
<evidence type="ECO:0000256" key="2">
    <source>
        <dbReference type="ARBA" id="ARBA00022737"/>
    </source>
</evidence>
<dbReference type="PANTHER" id="PTHR36220">
    <property type="entry name" value="UNNAMED PRODUCT"/>
    <property type="match status" value="1"/>
</dbReference>
<dbReference type="InterPro" id="IPR015915">
    <property type="entry name" value="Kelch-typ_b-propeller"/>
</dbReference>
<keyword evidence="6" id="KW-1185">Reference proteome</keyword>
<sequence>MLTIAPVIAKEITSTEHVLTAKLIASDASEYREFGSAVAIDGNTLVIGQSSGQSVYVFIHDGVSWVEQAKLTPSENTSAYSGFGHAVEIDGDTIAVGAPFEDLGDDTNVGAVYLYSRSEHHWTEQHRILPDNPHSFENFGFSLALRQGNLLTGSPGKDTHDFTNGQVSYYQQTGNRWVLKQQLFPKDLGTADNFGFSIDISGDTAVIGSIGSNTNLGDAEIFTLSGGLWVEQQSLDNQNGAQGDSFGYSVAIHGDTIAIGAPYASESETPDQGEVSIYKRTGNNWYLQEKVFSDVPVFSQSFGFHTTLQENKLLIGTYHYASGAALFIFERDEHAWQQVSKLSSPESQEAFGMAAAIEGNIIAIGAPNADVLVNGQGTATGAGAVYLFESIRSADVATNNPTHSLGNNAANEAAKNHDSLGKTSQISSTPVL</sequence>
<dbReference type="InterPro" id="IPR028994">
    <property type="entry name" value="Integrin_alpha_N"/>
</dbReference>
<dbReference type="Gene3D" id="2.120.10.80">
    <property type="entry name" value="Kelch-type beta propeller"/>
    <property type="match status" value="1"/>
</dbReference>
<evidence type="ECO:0000256" key="4">
    <source>
        <dbReference type="SAM" id="MobiDB-lite"/>
    </source>
</evidence>
<feature type="region of interest" description="Disordered" evidence="4">
    <location>
        <begin position="402"/>
        <end position="432"/>
    </location>
</feature>
<dbReference type="PROSITE" id="PS51470">
    <property type="entry name" value="FG_GAP"/>
    <property type="match status" value="2"/>
</dbReference>
<comment type="caution">
    <text evidence="5">The sequence shown here is derived from an EMBL/GenBank/DDBJ whole genome shotgun (WGS) entry which is preliminary data.</text>
</comment>
<dbReference type="SUPFAM" id="SSF50965">
    <property type="entry name" value="Galactose oxidase, central domain"/>
    <property type="match status" value="2"/>
</dbReference>
<gene>
    <name evidence="5" type="ORF">EA58_11230</name>
</gene>
<dbReference type="Proteomes" id="UP000027192">
    <property type="component" value="Unassembled WGS sequence"/>
</dbReference>
<evidence type="ECO:0000256" key="3">
    <source>
        <dbReference type="ARBA" id="ARBA00023180"/>
    </source>
</evidence>
<dbReference type="SMART" id="SM00191">
    <property type="entry name" value="Int_alpha"/>
    <property type="match status" value="4"/>
</dbReference>
<accession>A0A066RW36</accession>
<dbReference type="InterPro" id="IPR013517">
    <property type="entry name" value="FG-GAP"/>
</dbReference>
<feature type="compositionally biased region" description="Polar residues" evidence="4">
    <location>
        <begin position="421"/>
        <end position="432"/>
    </location>
</feature>
<organism evidence="5 6">
    <name type="scientific">Photobacterium galatheae</name>
    <dbReference type="NCBI Taxonomy" id="1654360"/>
    <lineage>
        <taxon>Bacteria</taxon>
        <taxon>Pseudomonadati</taxon>
        <taxon>Pseudomonadota</taxon>
        <taxon>Gammaproteobacteria</taxon>
        <taxon>Vibrionales</taxon>
        <taxon>Vibrionaceae</taxon>
        <taxon>Photobacterium</taxon>
    </lineage>
</organism>
<dbReference type="InterPro" id="IPR013519">
    <property type="entry name" value="Int_alpha_beta-p"/>
</dbReference>
<dbReference type="EMBL" id="JMIB01000021">
    <property type="protein sequence ID" value="KDM91588.1"/>
    <property type="molecule type" value="Genomic_DNA"/>
</dbReference>
<name>A0A066RW36_9GAMM</name>
<keyword evidence="3" id="KW-0325">Glycoprotein</keyword>
<dbReference type="InterPro" id="IPR011043">
    <property type="entry name" value="Gal_Oxase/kelch_b-propeller"/>
</dbReference>
<dbReference type="Pfam" id="PF14312">
    <property type="entry name" value="FG-GAP_2"/>
    <property type="match status" value="4"/>
</dbReference>
<dbReference type="STRING" id="1654360.EA58_11230"/>
<evidence type="ECO:0000256" key="1">
    <source>
        <dbReference type="ARBA" id="ARBA00022729"/>
    </source>
</evidence>
<dbReference type="Gene3D" id="2.130.10.130">
    <property type="entry name" value="Integrin alpha, N-terminal"/>
    <property type="match status" value="1"/>
</dbReference>
<protein>
    <recommendedName>
        <fullName evidence="7">Integrin</fullName>
    </recommendedName>
</protein>
<dbReference type="PANTHER" id="PTHR36220:SF1">
    <property type="entry name" value="GAMMA TUBULIN COMPLEX COMPONENT C-TERMINAL DOMAIN-CONTAINING PROTEIN"/>
    <property type="match status" value="1"/>
</dbReference>
<evidence type="ECO:0008006" key="7">
    <source>
        <dbReference type="Google" id="ProtNLM"/>
    </source>
</evidence>
<dbReference type="AlphaFoldDB" id="A0A066RW36"/>